<dbReference type="OrthoDB" id="9788687at2"/>
<keyword evidence="2" id="KW-0548">Nucleotidyltransferase</keyword>
<proteinExistence type="inferred from homology"/>
<keyword evidence="6" id="KW-0051">Antiviral defense</keyword>
<dbReference type="InterPro" id="IPR000123">
    <property type="entry name" value="Reverse_transcriptase_msDNA"/>
</dbReference>
<reference evidence="10" key="1">
    <citation type="submission" date="2016-10" db="EMBL/GenBank/DDBJ databases">
        <authorList>
            <person name="Varghese N."/>
            <person name="Submissions S."/>
        </authorList>
    </citation>
    <scope>NUCLEOTIDE SEQUENCE [LARGE SCALE GENOMIC DNA]</scope>
    <source>
        <strain evidence="10">DSM 13327</strain>
    </source>
</reference>
<dbReference type="Proteomes" id="UP000199520">
    <property type="component" value="Unassembled WGS sequence"/>
</dbReference>
<protein>
    <submittedName>
        <fullName evidence="9">Reverse transcriptase (RNA-dependent DNA polymerase)</fullName>
    </submittedName>
</protein>
<name>A0A1I4Q3I9_9FIRM</name>
<evidence type="ECO:0000256" key="5">
    <source>
        <dbReference type="ARBA" id="ARBA00022918"/>
    </source>
</evidence>
<keyword evidence="1" id="KW-0808">Transferase</keyword>
<evidence type="ECO:0000256" key="4">
    <source>
        <dbReference type="ARBA" id="ARBA00022842"/>
    </source>
</evidence>
<dbReference type="GO" id="GO:0003964">
    <property type="term" value="F:RNA-directed DNA polymerase activity"/>
    <property type="evidence" value="ECO:0007669"/>
    <property type="project" value="UniProtKB-KW"/>
</dbReference>
<keyword evidence="5 9" id="KW-0695">RNA-directed DNA polymerase</keyword>
<dbReference type="EMBL" id="FOTS01000082">
    <property type="protein sequence ID" value="SFM34658.1"/>
    <property type="molecule type" value="Genomic_DNA"/>
</dbReference>
<dbReference type="InterPro" id="IPR043502">
    <property type="entry name" value="DNA/RNA_pol_sf"/>
</dbReference>
<evidence type="ECO:0000256" key="7">
    <source>
        <dbReference type="ARBA" id="ARBA00034120"/>
    </source>
</evidence>
<evidence type="ECO:0000256" key="1">
    <source>
        <dbReference type="ARBA" id="ARBA00022679"/>
    </source>
</evidence>
<dbReference type="CDD" id="cd03487">
    <property type="entry name" value="RT_Bac_retron_II"/>
    <property type="match status" value="1"/>
</dbReference>
<dbReference type="GO" id="GO:0046872">
    <property type="term" value="F:metal ion binding"/>
    <property type="evidence" value="ECO:0007669"/>
    <property type="project" value="UniProtKB-KW"/>
</dbReference>
<dbReference type="AlphaFoldDB" id="A0A1I4Q3I9"/>
<evidence type="ECO:0000313" key="10">
    <source>
        <dbReference type="Proteomes" id="UP000199520"/>
    </source>
</evidence>
<accession>A0A1I4Q3I9</accession>
<dbReference type="PRINTS" id="PR00866">
    <property type="entry name" value="RNADNAPOLMS"/>
</dbReference>
<dbReference type="Pfam" id="PF00078">
    <property type="entry name" value="RVT_1"/>
    <property type="match status" value="1"/>
</dbReference>
<evidence type="ECO:0000259" key="8">
    <source>
        <dbReference type="PROSITE" id="PS50878"/>
    </source>
</evidence>
<dbReference type="RefSeq" id="WP_090944285.1">
    <property type="nucleotide sequence ID" value="NZ_FOTS01000082.1"/>
</dbReference>
<dbReference type="PROSITE" id="PS50878">
    <property type="entry name" value="RT_POL"/>
    <property type="match status" value="1"/>
</dbReference>
<evidence type="ECO:0000256" key="2">
    <source>
        <dbReference type="ARBA" id="ARBA00022695"/>
    </source>
</evidence>
<evidence type="ECO:0000256" key="3">
    <source>
        <dbReference type="ARBA" id="ARBA00022723"/>
    </source>
</evidence>
<feature type="domain" description="Reverse transcriptase" evidence="8">
    <location>
        <begin position="31"/>
        <end position="242"/>
    </location>
</feature>
<keyword evidence="3" id="KW-0479">Metal-binding</keyword>
<dbReference type="SUPFAM" id="SSF56672">
    <property type="entry name" value="DNA/RNA polymerases"/>
    <property type="match status" value="1"/>
</dbReference>
<evidence type="ECO:0000313" key="9">
    <source>
        <dbReference type="EMBL" id="SFM34658.1"/>
    </source>
</evidence>
<dbReference type="STRING" id="1123291.SAMN04490355_108212"/>
<organism evidence="9 10">
    <name type="scientific">Pelosinus propionicus DSM 13327</name>
    <dbReference type="NCBI Taxonomy" id="1123291"/>
    <lineage>
        <taxon>Bacteria</taxon>
        <taxon>Bacillati</taxon>
        <taxon>Bacillota</taxon>
        <taxon>Negativicutes</taxon>
        <taxon>Selenomonadales</taxon>
        <taxon>Sporomusaceae</taxon>
        <taxon>Pelosinus</taxon>
    </lineage>
</organism>
<keyword evidence="10" id="KW-1185">Reference proteome</keyword>
<evidence type="ECO:0000256" key="6">
    <source>
        <dbReference type="ARBA" id="ARBA00023118"/>
    </source>
</evidence>
<gene>
    <name evidence="9" type="ORF">SAMN04490355_108212</name>
</gene>
<dbReference type="GO" id="GO:0003723">
    <property type="term" value="F:RNA binding"/>
    <property type="evidence" value="ECO:0007669"/>
    <property type="project" value="InterPro"/>
</dbReference>
<dbReference type="InterPro" id="IPR000477">
    <property type="entry name" value="RT_dom"/>
</dbReference>
<comment type="similarity">
    <text evidence="7">Belongs to the bacterial reverse transcriptase family.</text>
</comment>
<dbReference type="GO" id="GO:0051607">
    <property type="term" value="P:defense response to virus"/>
    <property type="evidence" value="ECO:0007669"/>
    <property type="project" value="UniProtKB-KW"/>
</dbReference>
<sequence length="307" mass="35730">MKKIVERHHKKQSFFYCLANKSLLATQFGLPQNFFRSKYKEQLIYSFFEISKKDGSSREINNPKYDLKVLQRKILNYMNRIYKPDWLMSGRKTISYIDNGRKHLGSNYVITIDIKKIYSNCKRNNVYNMFKDVFKMTPDIASIMADLTTFEGAVPTGAPTSQVIAFWTYQDAFEKINEIAQQYDCIFSLYVDDMTFSSLGEIPTQLLLEVDKELKLVGLSIKWKKVKRFGINHCKLITGVVLDEAKQMRIPNALRLSIIQGVKKLSNKELSQEERLRLIKSLKGKINSARNIEPEIFPEIHRKISSI</sequence>
<keyword evidence="4" id="KW-0460">Magnesium</keyword>